<dbReference type="KEGG" id="paur:FGL86_08480"/>
<name>A0A5B8SS67_9GAMM</name>
<dbReference type="AlphaFoldDB" id="A0A5B8SS67"/>
<protein>
    <submittedName>
        <fullName evidence="1">DUF2281 domain-containing protein</fullName>
    </submittedName>
</protein>
<organism evidence="1 2">
    <name type="scientific">Pistricoccus aurantiacus</name>
    <dbReference type="NCBI Taxonomy" id="1883414"/>
    <lineage>
        <taxon>Bacteria</taxon>
        <taxon>Pseudomonadati</taxon>
        <taxon>Pseudomonadota</taxon>
        <taxon>Gammaproteobacteria</taxon>
        <taxon>Oceanospirillales</taxon>
        <taxon>Halomonadaceae</taxon>
        <taxon>Pistricoccus</taxon>
    </lineage>
</organism>
<dbReference type="Proteomes" id="UP000321272">
    <property type="component" value="Chromosome"/>
</dbReference>
<evidence type="ECO:0000313" key="2">
    <source>
        <dbReference type="Proteomes" id="UP000321272"/>
    </source>
</evidence>
<dbReference type="EMBL" id="CP042382">
    <property type="protein sequence ID" value="QEA39104.1"/>
    <property type="molecule type" value="Genomic_DNA"/>
</dbReference>
<proteinExistence type="predicted"/>
<accession>A0A5B8SS67</accession>
<gene>
    <name evidence="1" type="ORF">FGL86_08480</name>
</gene>
<reference evidence="1 2" key="1">
    <citation type="submission" date="2019-06" db="EMBL/GenBank/DDBJ databases">
        <title>Genome analyses of bacteria isolated from kimchi.</title>
        <authorList>
            <person name="Lee S."/>
            <person name="Ahn S."/>
            <person name="Roh S."/>
        </authorList>
    </citation>
    <scope>NUCLEOTIDE SEQUENCE [LARGE SCALE GENOMIC DNA]</scope>
    <source>
        <strain evidence="1 2">CBA4606</strain>
    </source>
</reference>
<dbReference type="OrthoDB" id="515321at2"/>
<evidence type="ECO:0000313" key="1">
    <source>
        <dbReference type="EMBL" id="QEA39104.1"/>
    </source>
</evidence>
<keyword evidence="2" id="KW-1185">Reference proteome</keyword>
<dbReference type="RefSeq" id="WP_147184160.1">
    <property type="nucleotide sequence ID" value="NZ_CP042382.1"/>
</dbReference>
<sequence length="77" mass="9076">MSVAMHKTQMLLEKIQSLPEDRFAQVEDFVDFLKERTAREEEVADKKETLDFPVISVGKWPKDLSLRREDMYSDDGR</sequence>